<proteinExistence type="predicted"/>
<evidence type="ECO:0000256" key="1">
    <source>
        <dbReference type="SAM" id="MobiDB-lite"/>
    </source>
</evidence>
<evidence type="ECO:0000313" key="3">
    <source>
        <dbReference type="Proteomes" id="UP000177097"/>
    </source>
</evidence>
<organism evidence="2 3">
    <name type="scientific">Candidatus Uhrbacteria bacterium RIFCSPHIGHO2_02_FULL_53_13</name>
    <dbReference type="NCBI Taxonomy" id="1802389"/>
    <lineage>
        <taxon>Bacteria</taxon>
        <taxon>Candidatus Uhriibacteriota</taxon>
    </lineage>
</organism>
<feature type="compositionally biased region" description="Basic and acidic residues" evidence="1">
    <location>
        <begin position="142"/>
        <end position="180"/>
    </location>
</feature>
<dbReference type="STRING" id="1802389.A3C17_04340"/>
<sequence length="528" mass="58645">MEERVFPYRFLPDPVRAFFLDSGLEDLAFIVKTNGLSSTAEDALDTIQQEVLFGYEPVDKVINLLKTRLGYDTPLAAKVALDLIQRRFLPIDAYLQSQAFRTFAQLGGNVTVVSVPHVERSALTVTQVRKNVDAFVEEARARRAEEESAASEERATTEKTVRQDREAFVETVQKLDARMDADDEPTVGEAQEELASELDPSHELAPPPPALVDAQKSSESRASSRKRRRLRSPIQSMEHSAPPSLEPPSIQKERRTSILDLDGEAEVAKIVEDLKASGTHAPRSIEHPKIDEIQRKLSLTFASSDLNKRFRVILGSRLSGVRSESDFQLALSRSVEEGGLGLNPHTVDRVMEAVEGHRVERHTESANKAAAEKSEYVKSRQARHSVPNASLATLESSPTPKPMARAGLGERPPVQDVTYARRLVGPLEELRRMRIEDVRRIPGSVEDAKAALLDDIEQIAKHDPGQRIQASDAWRESPLVKAYQRILAASLQKGVPVRQVLGDKQVNPGDLTLDEFNLVRTLNAALRL</sequence>
<evidence type="ECO:0000313" key="2">
    <source>
        <dbReference type="EMBL" id="OGL70421.1"/>
    </source>
</evidence>
<feature type="compositionally biased region" description="Polar residues" evidence="1">
    <location>
        <begin position="387"/>
        <end position="398"/>
    </location>
</feature>
<feature type="region of interest" description="Disordered" evidence="1">
    <location>
        <begin position="142"/>
        <end position="251"/>
    </location>
</feature>
<name>A0A1F7TWL7_9BACT</name>
<comment type="caution">
    <text evidence="2">The sequence shown here is derived from an EMBL/GenBank/DDBJ whole genome shotgun (WGS) entry which is preliminary data.</text>
</comment>
<reference evidence="2 3" key="1">
    <citation type="journal article" date="2016" name="Nat. Commun.">
        <title>Thousands of microbial genomes shed light on interconnected biogeochemical processes in an aquifer system.</title>
        <authorList>
            <person name="Anantharaman K."/>
            <person name="Brown C.T."/>
            <person name="Hug L.A."/>
            <person name="Sharon I."/>
            <person name="Castelle C.J."/>
            <person name="Probst A.J."/>
            <person name="Thomas B.C."/>
            <person name="Singh A."/>
            <person name="Wilkins M.J."/>
            <person name="Karaoz U."/>
            <person name="Brodie E.L."/>
            <person name="Williams K.H."/>
            <person name="Hubbard S.S."/>
            <person name="Banfield J.F."/>
        </authorList>
    </citation>
    <scope>NUCLEOTIDE SEQUENCE [LARGE SCALE GENOMIC DNA]</scope>
</reference>
<accession>A0A1F7TWL7</accession>
<dbReference type="AlphaFoldDB" id="A0A1F7TWL7"/>
<dbReference type="Proteomes" id="UP000177097">
    <property type="component" value="Unassembled WGS sequence"/>
</dbReference>
<feature type="region of interest" description="Disordered" evidence="1">
    <location>
        <begin position="380"/>
        <end position="410"/>
    </location>
</feature>
<feature type="compositionally biased region" description="Acidic residues" evidence="1">
    <location>
        <begin position="181"/>
        <end position="196"/>
    </location>
</feature>
<protein>
    <submittedName>
        <fullName evidence="2">Uncharacterized protein</fullName>
    </submittedName>
</protein>
<dbReference type="EMBL" id="MGDX01000030">
    <property type="protein sequence ID" value="OGL70421.1"/>
    <property type="molecule type" value="Genomic_DNA"/>
</dbReference>
<gene>
    <name evidence="2" type="ORF">A3C17_04340</name>
</gene>